<evidence type="ECO:0000259" key="1">
    <source>
        <dbReference type="Pfam" id="PF03190"/>
    </source>
</evidence>
<dbReference type="InterPro" id="IPR004879">
    <property type="entry name" value="Ssp411-like_TRX"/>
</dbReference>
<dbReference type="AlphaFoldDB" id="A0A9E8MJ46"/>
<dbReference type="Gene3D" id="3.40.30.10">
    <property type="entry name" value="Glutaredoxin"/>
    <property type="match status" value="1"/>
</dbReference>
<feature type="domain" description="Spermatogenesis-associated protein 20-like TRX" evidence="1">
    <location>
        <begin position="3"/>
        <end position="163"/>
    </location>
</feature>
<dbReference type="SUPFAM" id="SSF52833">
    <property type="entry name" value="Thioredoxin-like"/>
    <property type="match status" value="1"/>
</dbReference>
<dbReference type="RefSeq" id="WP_267780171.1">
    <property type="nucleotide sequence ID" value="NZ_CP113089.1"/>
</dbReference>
<protein>
    <submittedName>
        <fullName evidence="2">DUF255 domain-containing protein</fullName>
    </submittedName>
</protein>
<dbReference type="InterPro" id="IPR008928">
    <property type="entry name" value="6-hairpin_glycosidase_sf"/>
</dbReference>
<evidence type="ECO:0000313" key="3">
    <source>
        <dbReference type="Proteomes" id="UP001164706"/>
    </source>
</evidence>
<name>A0A9E8MJ46_9MICO</name>
<accession>A0A9E8MJ46</accession>
<dbReference type="Proteomes" id="UP001164706">
    <property type="component" value="Chromosome"/>
</dbReference>
<gene>
    <name evidence="2" type="ORF">OVN18_07940</name>
</gene>
<organism evidence="2 3">
    <name type="scientific">Microcella daejeonensis</name>
    <dbReference type="NCBI Taxonomy" id="2994971"/>
    <lineage>
        <taxon>Bacteria</taxon>
        <taxon>Bacillati</taxon>
        <taxon>Actinomycetota</taxon>
        <taxon>Actinomycetes</taxon>
        <taxon>Micrococcales</taxon>
        <taxon>Microbacteriaceae</taxon>
        <taxon>Microcella</taxon>
    </lineage>
</organism>
<dbReference type="EMBL" id="CP113089">
    <property type="protein sequence ID" value="WAB80504.1"/>
    <property type="molecule type" value="Genomic_DNA"/>
</dbReference>
<dbReference type="PANTHER" id="PTHR42899">
    <property type="entry name" value="SPERMATOGENESIS-ASSOCIATED PROTEIN 20"/>
    <property type="match status" value="1"/>
</dbReference>
<dbReference type="GO" id="GO:0005975">
    <property type="term" value="P:carbohydrate metabolic process"/>
    <property type="evidence" value="ECO:0007669"/>
    <property type="project" value="InterPro"/>
</dbReference>
<keyword evidence="3" id="KW-1185">Reference proteome</keyword>
<dbReference type="InterPro" id="IPR036249">
    <property type="entry name" value="Thioredoxin-like_sf"/>
</dbReference>
<evidence type="ECO:0000313" key="2">
    <source>
        <dbReference type="EMBL" id="WAB80504.1"/>
    </source>
</evidence>
<dbReference type="Pfam" id="PF03190">
    <property type="entry name" value="Thioredox_DsbH"/>
    <property type="match status" value="1"/>
</dbReference>
<dbReference type="SUPFAM" id="SSF48208">
    <property type="entry name" value="Six-hairpin glycosidases"/>
    <property type="match status" value="1"/>
</dbReference>
<sequence>MASRLENAVSPYLRSHAGNPVDWWPWSAEAFAEARRRDVPVMVSIGYATCHWCHVMARETFADPAVGEWLAERVVSVKVDREEHPEVDAAYMAAAGAFTEQLGWPLTVFATPEGQAFFAATYLPPRAQQGMPSFREVVEAVVAAWHERRDEVLQSASGLQDALRAAAARPTGPLPAAGELTAALARATAELAGHEDSAHGGFGGAPKFPVAPALLMLHGRGLAGDAAAGALAARTLAALAASDLRDPVEGGFFRYATRRDWSEPHYERMLNDNALLLELAARLGDRETAGGVIGFLRDVMRVEGGFASGQDSESLIDGERNEGGYYALDAEGRTAQPAPPLDEKVLTAWNGLAIGALAIASRLLDEPAGAALAAEVADELIAAHVRLDDDGAMRLVRASRAGRASDAAATLEDAGDLAVGLLELAITTGEERYAVAARAIVDACRHAGERTGVPAALPGGGDPVLAAQGLATVDDVNEGSAPSGASAIARAALLLHRLTAEEAYRAMAEALVAAQLPAALERPIAFGATLQLASALAAPSQQLVVVAPEGEADDDALVVHARHAQGDGMLALALSETRAAAWAAAGFELLEGRTTAGGRTAAYPCTDFVCRLPVTSVDGLRAAGE</sequence>
<reference evidence="2" key="1">
    <citation type="submission" date="2022-11" db="EMBL/GenBank/DDBJ databases">
        <title>Description of Microcella daejonensis nov. sp, isolated from riverside soil.</title>
        <authorList>
            <person name="Molina K.M."/>
            <person name="Kim S.B."/>
        </authorList>
    </citation>
    <scope>NUCLEOTIDE SEQUENCE</scope>
    <source>
        <strain evidence="2">MMS21-STM12</strain>
    </source>
</reference>
<dbReference type="PIRSF" id="PIRSF006402">
    <property type="entry name" value="UCP006402_thioredoxin"/>
    <property type="match status" value="1"/>
</dbReference>
<proteinExistence type="predicted"/>
<dbReference type="InterPro" id="IPR024705">
    <property type="entry name" value="Ssp411"/>
</dbReference>
<dbReference type="CDD" id="cd02955">
    <property type="entry name" value="SSP411"/>
    <property type="match status" value="1"/>
</dbReference>
<dbReference type="PANTHER" id="PTHR42899:SF1">
    <property type="entry name" value="SPERMATOGENESIS-ASSOCIATED PROTEIN 20"/>
    <property type="match status" value="1"/>
</dbReference>
<dbReference type="KEGG" id="mdb:OVN18_07940"/>